<evidence type="ECO:0000313" key="6">
    <source>
        <dbReference type="EMBL" id="SDG06357.1"/>
    </source>
</evidence>
<dbReference type="AlphaFoldDB" id="A0A1G7R6L9"/>
<dbReference type="InterPro" id="IPR018060">
    <property type="entry name" value="HTH_AraC"/>
</dbReference>
<keyword evidence="2 6" id="KW-0238">DNA-binding</keyword>
<proteinExistence type="predicted"/>
<dbReference type="Proteomes" id="UP000182284">
    <property type="component" value="Unassembled WGS sequence"/>
</dbReference>
<evidence type="ECO:0000256" key="2">
    <source>
        <dbReference type="ARBA" id="ARBA00023125"/>
    </source>
</evidence>
<dbReference type="EMBL" id="FNBL01000011">
    <property type="protein sequence ID" value="SDG06357.1"/>
    <property type="molecule type" value="Genomic_DNA"/>
</dbReference>
<evidence type="ECO:0000256" key="1">
    <source>
        <dbReference type="ARBA" id="ARBA00023015"/>
    </source>
</evidence>
<evidence type="ECO:0000259" key="5">
    <source>
        <dbReference type="PROSITE" id="PS01124"/>
    </source>
</evidence>
<dbReference type="Gene3D" id="1.10.10.60">
    <property type="entry name" value="Homeodomain-like"/>
    <property type="match status" value="1"/>
</dbReference>
<dbReference type="Pfam" id="PF14525">
    <property type="entry name" value="AraC_binding_2"/>
    <property type="match status" value="1"/>
</dbReference>
<keyword evidence="3" id="KW-0804">Transcription</keyword>
<sequence length="335" mass="36795">MTRFDGQPATEGLPLGAHPLFSSDDLDETRDCVARVYCDHRLETIGSGRLAARHNRLAGRSLSINVMTYGAKTLIAPGELERFYLFQVPIRGSASVANGPNRHEIGGGFGGVLNPDAQTCMIWSEDCVQVLVQIEKTALLAAARAEFGLPSGQALHFDGANDMRDGEGRAFMSVLDFVMREAEQGSNLIGGDTLLARQLERTLMIGVLQTQTHNLDPVMGGAAGPVPRVLRRAEEFMRENLHNPIMIEDIAQSAGTSVRTLQSMCRARYGRAPMTVLRDLRLDQAWEDLSNPEPDTSVTTVAMALGFFHLGRFSEHYRRKFGCTPIETLRAAKRP</sequence>
<dbReference type="GO" id="GO:0003700">
    <property type="term" value="F:DNA-binding transcription factor activity"/>
    <property type="evidence" value="ECO:0007669"/>
    <property type="project" value="InterPro"/>
</dbReference>
<feature type="domain" description="HTH araC/xylS-type" evidence="5">
    <location>
        <begin position="231"/>
        <end position="331"/>
    </location>
</feature>
<name>A0A1G7R6L9_9RHOB</name>
<protein>
    <submittedName>
        <fullName evidence="6">AraC-type DNA-binding protein</fullName>
    </submittedName>
</protein>
<dbReference type="InterPro" id="IPR035418">
    <property type="entry name" value="AraC-bd_2"/>
</dbReference>
<dbReference type="GO" id="GO:0043565">
    <property type="term" value="F:sequence-specific DNA binding"/>
    <property type="evidence" value="ECO:0007669"/>
    <property type="project" value="InterPro"/>
</dbReference>
<dbReference type="Pfam" id="PF12833">
    <property type="entry name" value="HTH_18"/>
    <property type="match status" value="1"/>
</dbReference>
<evidence type="ECO:0000313" key="7">
    <source>
        <dbReference type="Proteomes" id="UP000182284"/>
    </source>
</evidence>
<dbReference type="SUPFAM" id="SSF46689">
    <property type="entry name" value="Homeodomain-like"/>
    <property type="match status" value="2"/>
</dbReference>
<reference evidence="6 7" key="1">
    <citation type="submission" date="2016-10" db="EMBL/GenBank/DDBJ databases">
        <authorList>
            <person name="de Groot N.N."/>
        </authorList>
    </citation>
    <scope>NUCLEOTIDE SEQUENCE [LARGE SCALE GENOMIC DNA]</scope>
    <source>
        <strain evidence="6 7">DSM 27375</strain>
    </source>
</reference>
<dbReference type="OrthoDB" id="9802263at2"/>
<dbReference type="SMART" id="SM00342">
    <property type="entry name" value="HTH_ARAC"/>
    <property type="match status" value="1"/>
</dbReference>
<gene>
    <name evidence="6" type="ORF">SAMN04488117_11145</name>
</gene>
<feature type="region of interest" description="Disordered" evidence="4">
    <location>
        <begin position="1"/>
        <end position="20"/>
    </location>
</feature>
<accession>A0A1G7R6L9</accession>
<dbReference type="PANTHER" id="PTHR46796">
    <property type="entry name" value="HTH-TYPE TRANSCRIPTIONAL ACTIVATOR RHAS-RELATED"/>
    <property type="match status" value="1"/>
</dbReference>
<dbReference type="InterPro" id="IPR050204">
    <property type="entry name" value="AraC_XylS_family_regulators"/>
</dbReference>
<dbReference type="PROSITE" id="PS01124">
    <property type="entry name" value="HTH_ARAC_FAMILY_2"/>
    <property type="match status" value="1"/>
</dbReference>
<keyword evidence="1" id="KW-0805">Transcription regulation</keyword>
<evidence type="ECO:0000256" key="4">
    <source>
        <dbReference type="SAM" id="MobiDB-lite"/>
    </source>
</evidence>
<organism evidence="6 7">
    <name type="scientific">Celeribacter baekdonensis</name>
    <dbReference type="NCBI Taxonomy" id="875171"/>
    <lineage>
        <taxon>Bacteria</taxon>
        <taxon>Pseudomonadati</taxon>
        <taxon>Pseudomonadota</taxon>
        <taxon>Alphaproteobacteria</taxon>
        <taxon>Rhodobacterales</taxon>
        <taxon>Roseobacteraceae</taxon>
        <taxon>Celeribacter</taxon>
    </lineage>
</organism>
<dbReference type="RefSeq" id="WP_074646332.1">
    <property type="nucleotide sequence ID" value="NZ_FNBL01000011.1"/>
</dbReference>
<evidence type="ECO:0000256" key="3">
    <source>
        <dbReference type="ARBA" id="ARBA00023163"/>
    </source>
</evidence>
<dbReference type="InterPro" id="IPR009057">
    <property type="entry name" value="Homeodomain-like_sf"/>
</dbReference>